<evidence type="ECO:0000259" key="12">
    <source>
        <dbReference type="PROSITE" id="PS51371"/>
    </source>
</evidence>
<dbReference type="Pfam" id="PF00571">
    <property type="entry name" value="CBS"/>
    <property type="match status" value="2"/>
</dbReference>
<dbReference type="Proteomes" id="UP000577362">
    <property type="component" value="Unassembled WGS sequence"/>
</dbReference>
<dbReference type="PANTHER" id="PTHR43869:SF1">
    <property type="entry name" value="GLYCINE BETAINE_PROLINE BETAINE TRANSPORT SYSTEM ATP-BINDING PROTEIN PROV"/>
    <property type="match status" value="1"/>
</dbReference>
<evidence type="ECO:0000256" key="9">
    <source>
        <dbReference type="RuleBase" id="RU369116"/>
    </source>
</evidence>
<dbReference type="AlphaFoldDB" id="A0A840C5J4"/>
<dbReference type="FunFam" id="3.40.50.300:FF:000201">
    <property type="entry name" value="Glycine betaine/L-proline ABC transporter ATP-binding protein"/>
    <property type="match status" value="1"/>
</dbReference>
<dbReference type="GO" id="GO:0015418">
    <property type="term" value="F:ABC-type quaternary ammonium compound transporting activity"/>
    <property type="evidence" value="ECO:0007669"/>
    <property type="project" value="UniProtKB-EC"/>
</dbReference>
<dbReference type="GO" id="GO:0006970">
    <property type="term" value="P:response to osmotic stress"/>
    <property type="evidence" value="ECO:0007669"/>
    <property type="project" value="UniProtKB-ARBA"/>
</dbReference>
<dbReference type="InterPro" id="IPR005892">
    <property type="entry name" value="Gly-betaine_transp_ATP-bd"/>
</dbReference>
<dbReference type="NCBIfam" id="TIGR01186">
    <property type="entry name" value="proV"/>
    <property type="match status" value="1"/>
</dbReference>
<dbReference type="PROSITE" id="PS51371">
    <property type="entry name" value="CBS"/>
    <property type="match status" value="1"/>
</dbReference>
<dbReference type="GO" id="GO:0016887">
    <property type="term" value="F:ATP hydrolysis activity"/>
    <property type="evidence" value="ECO:0007669"/>
    <property type="project" value="UniProtKB-UniRule"/>
</dbReference>
<keyword evidence="9" id="KW-0997">Cell inner membrane</keyword>
<evidence type="ECO:0000256" key="10">
    <source>
        <dbReference type="SAM" id="MobiDB-lite"/>
    </source>
</evidence>
<dbReference type="CDD" id="cd03294">
    <property type="entry name" value="ABC_Pro_Gly_Betaine"/>
    <property type="match status" value="1"/>
</dbReference>
<comment type="similarity">
    <text evidence="1 9">Belongs to the ABC transporter superfamily.</text>
</comment>
<dbReference type="GO" id="GO:0005524">
    <property type="term" value="F:ATP binding"/>
    <property type="evidence" value="ECO:0007669"/>
    <property type="project" value="UniProtKB-UniRule"/>
</dbReference>
<dbReference type="PROSITE" id="PS00211">
    <property type="entry name" value="ABC_TRANSPORTER_1"/>
    <property type="match status" value="1"/>
</dbReference>
<comment type="caution">
    <text evidence="13">The sequence shown here is derived from an EMBL/GenBank/DDBJ whole genome shotgun (WGS) entry which is preliminary data.</text>
</comment>
<keyword evidence="9" id="KW-1003">Cell membrane</keyword>
<accession>A0A840C5J4</accession>
<evidence type="ECO:0000313" key="14">
    <source>
        <dbReference type="Proteomes" id="UP000577362"/>
    </source>
</evidence>
<keyword evidence="5" id="KW-0029">Amino-acid transport</keyword>
<keyword evidence="2 9" id="KW-0813">Transport</keyword>
<dbReference type="InterPro" id="IPR027417">
    <property type="entry name" value="P-loop_NTPase"/>
</dbReference>
<feature type="compositionally biased region" description="Basic and acidic residues" evidence="10">
    <location>
        <begin position="408"/>
        <end position="418"/>
    </location>
</feature>
<evidence type="ECO:0000256" key="7">
    <source>
        <dbReference type="ARBA" id="ARBA00061968"/>
    </source>
</evidence>
<keyword evidence="4 9" id="KW-0067">ATP-binding</keyword>
<feature type="domain" description="CBS" evidence="12">
    <location>
        <begin position="275"/>
        <end position="334"/>
    </location>
</feature>
<dbReference type="Pfam" id="PF00005">
    <property type="entry name" value="ABC_tran"/>
    <property type="match status" value="1"/>
</dbReference>
<evidence type="ECO:0000256" key="2">
    <source>
        <dbReference type="ARBA" id="ARBA00022448"/>
    </source>
</evidence>
<evidence type="ECO:0000259" key="11">
    <source>
        <dbReference type="PROSITE" id="PS50893"/>
    </source>
</evidence>
<evidence type="ECO:0000256" key="1">
    <source>
        <dbReference type="ARBA" id="ARBA00005417"/>
    </source>
</evidence>
<dbReference type="RefSeq" id="WP_183317673.1">
    <property type="nucleotide sequence ID" value="NZ_JACIEN010000005.1"/>
</dbReference>
<keyword evidence="3 9" id="KW-0547">Nucleotide-binding</keyword>
<name>A0A840C5J4_9HYPH</name>
<dbReference type="InterPro" id="IPR017871">
    <property type="entry name" value="ABC_transporter-like_CS"/>
</dbReference>
<protein>
    <recommendedName>
        <fullName evidence="9">Quaternary amine transport ATP-binding protein</fullName>
        <ecNumber evidence="9">7.6.2.9</ecNumber>
    </recommendedName>
</protein>
<dbReference type="SMART" id="SM00382">
    <property type="entry name" value="AAA"/>
    <property type="match status" value="1"/>
</dbReference>
<evidence type="ECO:0000256" key="8">
    <source>
        <dbReference type="PROSITE-ProRule" id="PRU00703"/>
    </source>
</evidence>
<sequence>MPLIELDHVVTIFGNDPEGALARVRAGADKKTLLAETNHVLGLDDITLSIEAGEIFVVMGLSGSGKSTLVRHINRLIDSTAGAVRIDGTDIMALSKKELIALRRRRIAMVFQRFGLLPHRRVLENAAYGLEIRGLPRAEREARAQEWLERVGLKGYEDRYPGELSGGMQQRVGLARALAADTDIILMDEAFSALDPLIRSELQDELVALQRATGKTIVFITHDLDEALRLADRIAILKDGRLVQVGTPTDILLSPADPYVEAFVRDVNRARALTVDSLMQPPALRLSEESIGEALAAMRRTKSDVAYVVDDGRFAGVVTKEGLERAAVTQGAGEAVAAVAEAHPAVTADTAIESAIPTLLESPHPLPVVTEDGELAGIVRPESVSEVLVSERTQADLVESAGAGEAAASRRADIDSAA</sequence>
<dbReference type="PROSITE" id="PS50893">
    <property type="entry name" value="ABC_TRANSPORTER_2"/>
    <property type="match status" value="1"/>
</dbReference>
<evidence type="ECO:0000256" key="6">
    <source>
        <dbReference type="ARBA" id="ARBA00051811"/>
    </source>
</evidence>
<comment type="subunit">
    <text evidence="9">The complex is probably composed of two ATP-binding proteins, two transmembrane proteins and a solute-binding protein.</text>
</comment>
<evidence type="ECO:0000313" key="13">
    <source>
        <dbReference type="EMBL" id="MBB4018878.1"/>
    </source>
</evidence>
<dbReference type="InterPro" id="IPR003593">
    <property type="entry name" value="AAA+_ATPase"/>
</dbReference>
<dbReference type="GO" id="GO:0006865">
    <property type="term" value="P:amino acid transport"/>
    <property type="evidence" value="ECO:0007669"/>
    <property type="project" value="UniProtKB-UniRule"/>
</dbReference>
<dbReference type="Gene3D" id="3.10.580.10">
    <property type="entry name" value="CBS-domain"/>
    <property type="match status" value="1"/>
</dbReference>
<dbReference type="EC" id="7.6.2.9" evidence="9"/>
<dbReference type="InterPro" id="IPR003439">
    <property type="entry name" value="ABC_transporter-like_ATP-bd"/>
</dbReference>
<dbReference type="InterPro" id="IPR046342">
    <property type="entry name" value="CBS_dom_sf"/>
</dbReference>
<reference evidence="13 14" key="1">
    <citation type="submission" date="2020-08" db="EMBL/GenBank/DDBJ databases">
        <title>Genomic Encyclopedia of Type Strains, Phase IV (KMG-IV): sequencing the most valuable type-strain genomes for metagenomic binning, comparative biology and taxonomic classification.</title>
        <authorList>
            <person name="Goeker M."/>
        </authorList>
    </citation>
    <scope>NUCLEOTIDE SEQUENCE [LARGE SCALE GENOMIC DNA]</scope>
    <source>
        <strain evidence="13 14">DSM 103737</strain>
    </source>
</reference>
<dbReference type="InterPro" id="IPR000644">
    <property type="entry name" value="CBS_dom"/>
</dbReference>
<evidence type="ECO:0000256" key="3">
    <source>
        <dbReference type="ARBA" id="ARBA00022741"/>
    </source>
</evidence>
<feature type="domain" description="ABC transporter" evidence="11">
    <location>
        <begin position="24"/>
        <end position="264"/>
    </location>
</feature>
<dbReference type="InterPro" id="IPR051921">
    <property type="entry name" value="ABC_osmolyte_uptake_ATP-bind"/>
</dbReference>
<dbReference type="SUPFAM" id="SSF52540">
    <property type="entry name" value="P-loop containing nucleoside triphosphate hydrolases"/>
    <property type="match status" value="1"/>
</dbReference>
<keyword evidence="14" id="KW-1185">Reference proteome</keyword>
<comment type="catalytic activity">
    <reaction evidence="6">
        <text>a quaternary ammonium(out) + ATP + H2O = a quaternary ammonium(in) + ADP + phosphate + H(+)</text>
        <dbReference type="Rhea" id="RHEA:11036"/>
        <dbReference type="ChEBI" id="CHEBI:15377"/>
        <dbReference type="ChEBI" id="CHEBI:15378"/>
        <dbReference type="ChEBI" id="CHEBI:30616"/>
        <dbReference type="ChEBI" id="CHEBI:35267"/>
        <dbReference type="ChEBI" id="CHEBI:43474"/>
        <dbReference type="ChEBI" id="CHEBI:456216"/>
        <dbReference type="EC" id="7.6.2.9"/>
    </reaction>
    <physiologicalReaction direction="left-to-right" evidence="6">
        <dbReference type="Rhea" id="RHEA:11037"/>
    </physiologicalReaction>
</comment>
<dbReference type="PANTHER" id="PTHR43869">
    <property type="entry name" value="GLYCINE BETAINE/PROLINE BETAINE TRANSPORT SYSTEM ATP-BINDING PROTEIN PROV"/>
    <property type="match status" value="1"/>
</dbReference>
<comment type="subcellular location">
    <subcellularLocation>
        <location evidence="9">Cell inner membrane</location>
        <topology evidence="9">Peripheral membrane protein</topology>
    </subcellularLocation>
</comment>
<comment type="subunit">
    <text evidence="7">The complex is probably composed of two ATP-binding proteins (TmoW), two transmembrane proteins (TmoV) and a solute-binding protein (TmoX).</text>
</comment>
<dbReference type="SUPFAM" id="SSF54631">
    <property type="entry name" value="CBS-domain pair"/>
    <property type="match status" value="1"/>
</dbReference>
<feature type="region of interest" description="Disordered" evidence="10">
    <location>
        <begin position="399"/>
        <end position="418"/>
    </location>
</feature>
<evidence type="ECO:0000256" key="5">
    <source>
        <dbReference type="ARBA" id="ARBA00022970"/>
    </source>
</evidence>
<keyword evidence="8" id="KW-0129">CBS domain</keyword>
<dbReference type="GO" id="GO:0031460">
    <property type="term" value="P:glycine betaine transport"/>
    <property type="evidence" value="ECO:0007669"/>
    <property type="project" value="InterPro"/>
</dbReference>
<proteinExistence type="inferred from homology"/>
<dbReference type="GO" id="GO:0005886">
    <property type="term" value="C:plasma membrane"/>
    <property type="evidence" value="ECO:0007669"/>
    <property type="project" value="UniProtKB-SubCell"/>
</dbReference>
<gene>
    <name evidence="13" type="ORF">GGR16_003925</name>
</gene>
<keyword evidence="9" id="KW-0472">Membrane</keyword>
<organism evidence="13 14">
    <name type="scientific">Chelatococcus caeni</name>
    <dbReference type="NCBI Taxonomy" id="1348468"/>
    <lineage>
        <taxon>Bacteria</taxon>
        <taxon>Pseudomonadati</taxon>
        <taxon>Pseudomonadota</taxon>
        <taxon>Alphaproteobacteria</taxon>
        <taxon>Hyphomicrobiales</taxon>
        <taxon>Chelatococcaceae</taxon>
        <taxon>Chelatococcus</taxon>
    </lineage>
</organism>
<dbReference type="Gene3D" id="3.40.50.300">
    <property type="entry name" value="P-loop containing nucleotide triphosphate hydrolases"/>
    <property type="match status" value="1"/>
</dbReference>
<dbReference type="EMBL" id="JACIEN010000005">
    <property type="protein sequence ID" value="MBB4018878.1"/>
    <property type="molecule type" value="Genomic_DNA"/>
</dbReference>
<evidence type="ECO:0000256" key="4">
    <source>
        <dbReference type="ARBA" id="ARBA00022840"/>
    </source>
</evidence>